<feature type="compositionally biased region" description="Basic and acidic residues" evidence="2">
    <location>
        <begin position="296"/>
        <end position="313"/>
    </location>
</feature>
<dbReference type="Gene3D" id="3.30.2300.10">
    <property type="entry name" value="THUMP superfamily"/>
    <property type="match status" value="1"/>
</dbReference>
<dbReference type="CDD" id="cd11717">
    <property type="entry name" value="THUMP_THUMPD1_like"/>
    <property type="match status" value="1"/>
</dbReference>
<evidence type="ECO:0000256" key="2">
    <source>
        <dbReference type="SAM" id="MobiDB-lite"/>
    </source>
</evidence>
<protein>
    <recommendedName>
        <fullName evidence="3">THUMP domain-containing protein</fullName>
    </recommendedName>
</protein>
<dbReference type="GO" id="GO:0003723">
    <property type="term" value="F:RNA binding"/>
    <property type="evidence" value="ECO:0007669"/>
    <property type="project" value="UniProtKB-UniRule"/>
</dbReference>
<gene>
    <name evidence="4" type="ORF">GQX73_g1547</name>
</gene>
<comment type="caution">
    <text evidence="4">The sequence shown here is derived from an EMBL/GenBank/DDBJ whole genome shotgun (WGS) entry which is preliminary data.</text>
</comment>
<dbReference type="PANTHER" id="PTHR13452:SF10">
    <property type="entry name" value="THUMP DOMAIN-CONTAINING PROTEIN 1"/>
    <property type="match status" value="1"/>
</dbReference>
<feature type="region of interest" description="Disordered" evidence="2">
    <location>
        <begin position="295"/>
        <end position="326"/>
    </location>
</feature>
<dbReference type="PANTHER" id="PTHR13452">
    <property type="entry name" value="THUMP DOMAIN CONTAINING PROTEIN 1-RELATED"/>
    <property type="match status" value="1"/>
</dbReference>
<keyword evidence="5" id="KW-1185">Reference proteome</keyword>
<organism evidence="4 5">
    <name type="scientific">Xylaria multiplex</name>
    <dbReference type="NCBI Taxonomy" id="323545"/>
    <lineage>
        <taxon>Eukaryota</taxon>
        <taxon>Fungi</taxon>
        <taxon>Dikarya</taxon>
        <taxon>Ascomycota</taxon>
        <taxon>Pezizomycotina</taxon>
        <taxon>Sordariomycetes</taxon>
        <taxon>Xylariomycetidae</taxon>
        <taxon>Xylariales</taxon>
        <taxon>Xylariaceae</taxon>
        <taxon>Xylaria</taxon>
    </lineage>
</organism>
<evidence type="ECO:0000259" key="3">
    <source>
        <dbReference type="PROSITE" id="PS51165"/>
    </source>
</evidence>
<accession>A0A7C8MXP3</accession>
<keyword evidence="1" id="KW-0694">RNA-binding</keyword>
<feature type="domain" description="THUMP" evidence="3">
    <location>
        <begin position="159"/>
        <end position="275"/>
    </location>
</feature>
<evidence type="ECO:0000256" key="1">
    <source>
        <dbReference type="PROSITE-ProRule" id="PRU00529"/>
    </source>
</evidence>
<dbReference type="Proteomes" id="UP000481858">
    <property type="component" value="Unassembled WGS sequence"/>
</dbReference>
<dbReference type="SUPFAM" id="SSF143437">
    <property type="entry name" value="THUMP domain-like"/>
    <property type="match status" value="1"/>
</dbReference>
<proteinExistence type="predicted"/>
<dbReference type="FunCoup" id="A0A7C8MXP3">
    <property type="interactions" value="793"/>
</dbReference>
<sequence>METNGNGKRKHDATGAQGSGVKRSKGGNQGKWMTPSHRAKLAAVKGRTLEVGDTGFWVTCQRQKEMRAADEILSICEEYGQKLFGINSDAAGEDEEDQEDEDIETAIEKEIAAMKPANKPKDSPFDLVKVNVDCVLFMRTRAPVEPLVLVREICKDAAAAKDRSLWRSRFVNKLTPITLTGKATEKGLEDVAKKVLSDHFRLADSETEEKDDIESHACSYAIRPTIRAHTTLKRSEIIEKVANMISKRHKVELKNPDKVVIIEIFQTFLGMSVVDEDWEAMKRYNIHELYISASKSAHDSKGPRESTETGDSKPEEEEEDKAQSAA</sequence>
<evidence type="ECO:0000313" key="4">
    <source>
        <dbReference type="EMBL" id="KAF2972051.1"/>
    </source>
</evidence>
<dbReference type="Pfam" id="PF02926">
    <property type="entry name" value="THUMP"/>
    <property type="match status" value="1"/>
</dbReference>
<feature type="region of interest" description="Disordered" evidence="2">
    <location>
        <begin position="1"/>
        <end position="37"/>
    </location>
</feature>
<reference evidence="4 5" key="1">
    <citation type="submission" date="2019-12" db="EMBL/GenBank/DDBJ databases">
        <title>Draft genome sequence of the ascomycete Xylaria multiplex DSM 110363.</title>
        <authorList>
            <person name="Buettner E."/>
            <person name="Kellner H."/>
        </authorList>
    </citation>
    <scope>NUCLEOTIDE SEQUENCE [LARGE SCALE GENOMIC DNA]</scope>
    <source>
        <strain evidence="4 5">DSM 110363</strain>
    </source>
</reference>
<dbReference type="GO" id="GO:0006400">
    <property type="term" value="P:tRNA modification"/>
    <property type="evidence" value="ECO:0007669"/>
    <property type="project" value="InterPro"/>
</dbReference>
<dbReference type="OrthoDB" id="367221at2759"/>
<dbReference type="InterPro" id="IPR004114">
    <property type="entry name" value="THUMP_dom"/>
</dbReference>
<dbReference type="EMBL" id="WUBL01000009">
    <property type="protein sequence ID" value="KAF2972051.1"/>
    <property type="molecule type" value="Genomic_DNA"/>
</dbReference>
<dbReference type="PROSITE" id="PS51165">
    <property type="entry name" value="THUMP"/>
    <property type="match status" value="1"/>
</dbReference>
<dbReference type="InParanoid" id="A0A7C8MXP3"/>
<dbReference type="AlphaFoldDB" id="A0A7C8MXP3"/>
<name>A0A7C8MXP3_9PEZI</name>
<dbReference type="InterPro" id="IPR040183">
    <property type="entry name" value="THUMPD1-like"/>
</dbReference>
<evidence type="ECO:0000313" key="5">
    <source>
        <dbReference type="Proteomes" id="UP000481858"/>
    </source>
</evidence>